<keyword evidence="2 6" id="KW-0812">Transmembrane</keyword>
<keyword evidence="3 6" id="KW-1133">Transmembrane helix</keyword>
<comment type="caution">
    <text evidence="8">The sequence shown here is derived from an EMBL/GenBank/DDBJ whole genome shotgun (WGS) entry which is preliminary data.</text>
</comment>
<dbReference type="EMBL" id="JBBPEH010000014">
    <property type="protein sequence ID" value="KAK7530161.1"/>
    <property type="molecule type" value="Genomic_DNA"/>
</dbReference>
<feature type="domain" description="Rhodopsin" evidence="7">
    <location>
        <begin position="3"/>
        <end position="210"/>
    </location>
</feature>
<dbReference type="PANTHER" id="PTHR33048:SF129">
    <property type="entry name" value="INTEGRAL MEMBRANE PROTEIN-RELATED"/>
    <property type="match status" value="1"/>
</dbReference>
<evidence type="ECO:0000259" key="7">
    <source>
        <dbReference type="Pfam" id="PF20684"/>
    </source>
</evidence>
<dbReference type="RefSeq" id="XP_066650400.1">
    <property type="nucleotide sequence ID" value="XM_066803433.1"/>
</dbReference>
<gene>
    <name evidence="8" type="ORF">J3D65DRAFT_671946</name>
</gene>
<dbReference type="Proteomes" id="UP001360953">
    <property type="component" value="Unassembled WGS sequence"/>
</dbReference>
<feature type="transmembrane region" description="Helical" evidence="6">
    <location>
        <begin position="179"/>
        <end position="197"/>
    </location>
</feature>
<evidence type="ECO:0000313" key="9">
    <source>
        <dbReference type="Proteomes" id="UP001360953"/>
    </source>
</evidence>
<evidence type="ECO:0000256" key="1">
    <source>
        <dbReference type="ARBA" id="ARBA00004141"/>
    </source>
</evidence>
<feature type="transmembrane region" description="Helical" evidence="6">
    <location>
        <begin position="142"/>
        <end position="167"/>
    </location>
</feature>
<feature type="transmembrane region" description="Helical" evidence="6">
    <location>
        <begin position="62"/>
        <end position="84"/>
    </location>
</feature>
<reference evidence="8 9" key="1">
    <citation type="submission" date="2024-04" db="EMBL/GenBank/DDBJ databases">
        <title>Phyllosticta paracitricarpa is synonymous to the EU quarantine fungus P. citricarpa based on phylogenomic analyses.</title>
        <authorList>
            <consortium name="Lawrence Berkeley National Laboratory"/>
            <person name="Van ingen-buijs V.A."/>
            <person name="Van westerhoven A.C."/>
            <person name="Haridas S."/>
            <person name="Skiadas P."/>
            <person name="Martin F."/>
            <person name="Groenewald J.Z."/>
            <person name="Crous P.W."/>
            <person name="Seidl M.F."/>
        </authorList>
    </citation>
    <scope>NUCLEOTIDE SEQUENCE [LARGE SCALE GENOMIC DNA]</scope>
    <source>
        <strain evidence="8 9">CPC 17464</strain>
    </source>
</reference>
<evidence type="ECO:0000256" key="6">
    <source>
        <dbReference type="SAM" id="Phobius"/>
    </source>
</evidence>
<dbReference type="InterPro" id="IPR049326">
    <property type="entry name" value="Rhodopsin_dom_fungi"/>
</dbReference>
<dbReference type="InterPro" id="IPR052337">
    <property type="entry name" value="SAT4-like"/>
</dbReference>
<name>A0ABR1L6T7_9PEZI</name>
<evidence type="ECO:0000313" key="8">
    <source>
        <dbReference type="EMBL" id="KAK7530161.1"/>
    </source>
</evidence>
<keyword evidence="4 6" id="KW-0472">Membrane</keyword>
<evidence type="ECO:0000256" key="2">
    <source>
        <dbReference type="ARBA" id="ARBA00022692"/>
    </source>
</evidence>
<evidence type="ECO:0000256" key="3">
    <source>
        <dbReference type="ARBA" id="ARBA00022989"/>
    </source>
</evidence>
<evidence type="ECO:0000256" key="5">
    <source>
        <dbReference type="ARBA" id="ARBA00038359"/>
    </source>
</evidence>
<proteinExistence type="inferred from homology"/>
<dbReference type="Pfam" id="PF20684">
    <property type="entry name" value="Fung_rhodopsin"/>
    <property type="match status" value="1"/>
</dbReference>
<comment type="subcellular location">
    <subcellularLocation>
        <location evidence="1">Membrane</location>
        <topology evidence="1">Multi-pass membrane protein</topology>
    </subcellularLocation>
</comment>
<evidence type="ECO:0000256" key="4">
    <source>
        <dbReference type="ARBA" id="ARBA00023136"/>
    </source>
</evidence>
<comment type="similarity">
    <text evidence="5">Belongs to the SAT4 family.</text>
</comment>
<dbReference type="PANTHER" id="PTHR33048">
    <property type="entry name" value="PTH11-LIKE INTEGRAL MEMBRANE PROTEIN (AFU_ORTHOLOGUE AFUA_5G11245)"/>
    <property type="match status" value="1"/>
</dbReference>
<protein>
    <recommendedName>
        <fullName evidence="7">Rhodopsin domain-containing protein</fullName>
    </recommendedName>
</protein>
<accession>A0ABR1L6T7</accession>
<feature type="transmembrane region" description="Helical" evidence="6">
    <location>
        <begin position="104"/>
        <end position="122"/>
    </location>
</feature>
<organism evidence="8 9">
    <name type="scientific">Phyllosticta citribraziliensis</name>
    <dbReference type="NCBI Taxonomy" id="989973"/>
    <lineage>
        <taxon>Eukaryota</taxon>
        <taxon>Fungi</taxon>
        <taxon>Dikarya</taxon>
        <taxon>Ascomycota</taxon>
        <taxon>Pezizomycotina</taxon>
        <taxon>Dothideomycetes</taxon>
        <taxon>Dothideomycetes incertae sedis</taxon>
        <taxon>Botryosphaeriales</taxon>
        <taxon>Phyllostictaceae</taxon>
        <taxon>Phyllosticta</taxon>
    </lineage>
</organism>
<sequence length="221" mass="25614">MPLYSRFIVTGTPGLDDLFIILSTIFLIGQTFTMMMQVQSGWGEHAYLLSLYQLDRNQMYRYQFIIINFVVAFFTKLSICWLVLRMTAGATTFGKQYRLAIKILMWFLVVRVVTTVIVQIIPCWPISNFWHLETRPYGCFDLFAWIISTSFLELSTDIAVALIPLPLVYIVRLGTCERMILFGLFITSIIPAVFGLTRTVQLIQWAVDMDERSLIQSDFSW</sequence>
<dbReference type="GeneID" id="92036339"/>
<keyword evidence="9" id="KW-1185">Reference proteome</keyword>